<keyword evidence="2" id="KW-1185">Reference proteome</keyword>
<organism evidence="2">
    <name type="scientific">Colletotrichum graminicola (strain M1.001 / M2 / FGSC 10212)</name>
    <name type="common">Maize anthracnose fungus</name>
    <name type="synonym">Glomerella graminicola</name>
    <dbReference type="NCBI Taxonomy" id="645133"/>
    <lineage>
        <taxon>Eukaryota</taxon>
        <taxon>Fungi</taxon>
        <taxon>Dikarya</taxon>
        <taxon>Ascomycota</taxon>
        <taxon>Pezizomycotina</taxon>
        <taxon>Sordariomycetes</taxon>
        <taxon>Hypocreomycetidae</taxon>
        <taxon>Glomerellales</taxon>
        <taxon>Glomerellaceae</taxon>
        <taxon>Colletotrichum</taxon>
        <taxon>Colletotrichum graminicola species complex</taxon>
    </lineage>
</organism>
<dbReference type="Proteomes" id="UP000008782">
    <property type="component" value="Unassembled WGS sequence"/>
</dbReference>
<sequence length="78" mass="8836">MYPDLQHACILVERLMDLAQLELRSSLYGKQIGGGLRWTKAKNVTFADPMVERVALSGEAHIMETIVTDWCKPTNLNF</sequence>
<name>E3R0P4_COLGM</name>
<evidence type="ECO:0000313" key="2">
    <source>
        <dbReference type="Proteomes" id="UP000008782"/>
    </source>
</evidence>
<protein>
    <submittedName>
        <fullName evidence="1">Uncharacterized protein</fullName>
    </submittedName>
</protein>
<reference evidence="2" key="1">
    <citation type="journal article" date="2012" name="Nat. Genet.">
        <title>Lifestyle transitions in plant pathogenic Colletotrichum fungi deciphered by genome and transcriptome analyses.</title>
        <authorList>
            <person name="O'Connell R.J."/>
            <person name="Thon M.R."/>
            <person name="Hacquard S."/>
            <person name="Amyotte S.G."/>
            <person name="Kleemann J."/>
            <person name="Torres M.F."/>
            <person name="Damm U."/>
            <person name="Buiate E.A."/>
            <person name="Epstein L."/>
            <person name="Alkan N."/>
            <person name="Altmueller J."/>
            <person name="Alvarado-Balderrama L."/>
            <person name="Bauser C.A."/>
            <person name="Becker C."/>
            <person name="Birren B.W."/>
            <person name="Chen Z."/>
            <person name="Choi J."/>
            <person name="Crouch J.A."/>
            <person name="Duvick J.P."/>
            <person name="Farman M.A."/>
            <person name="Gan P."/>
            <person name="Heiman D."/>
            <person name="Henrissat B."/>
            <person name="Howard R.J."/>
            <person name="Kabbage M."/>
            <person name="Koch C."/>
            <person name="Kracher B."/>
            <person name="Kubo Y."/>
            <person name="Law A.D."/>
            <person name="Lebrun M.-H."/>
            <person name="Lee Y.-H."/>
            <person name="Miyara I."/>
            <person name="Moore N."/>
            <person name="Neumann U."/>
            <person name="Nordstroem K."/>
            <person name="Panaccione D.G."/>
            <person name="Panstruga R."/>
            <person name="Place M."/>
            <person name="Proctor R.H."/>
            <person name="Prusky D."/>
            <person name="Rech G."/>
            <person name="Reinhardt R."/>
            <person name="Rollins J.A."/>
            <person name="Rounsley S."/>
            <person name="Schardl C.L."/>
            <person name="Schwartz D.C."/>
            <person name="Shenoy N."/>
            <person name="Shirasu K."/>
            <person name="Sikhakolli U.R."/>
            <person name="Stueber K."/>
            <person name="Sukno S.A."/>
            <person name="Sweigard J.A."/>
            <person name="Takano Y."/>
            <person name="Takahara H."/>
            <person name="Trail F."/>
            <person name="van der Does H.C."/>
            <person name="Voll L.M."/>
            <person name="Will I."/>
            <person name="Young S."/>
            <person name="Zeng Q."/>
            <person name="Zhang J."/>
            <person name="Zhou S."/>
            <person name="Dickman M.B."/>
            <person name="Schulze-Lefert P."/>
            <person name="Ver Loren van Themaat E."/>
            <person name="Ma L.-J."/>
            <person name="Vaillancourt L.J."/>
        </authorList>
    </citation>
    <scope>NUCLEOTIDE SEQUENCE [LARGE SCALE GENOMIC DNA]</scope>
    <source>
        <strain evidence="2">M1.001 / M2 / FGSC 10212</strain>
    </source>
</reference>
<gene>
    <name evidence="1" type="ORF">GLRG_11828</name>
</gene>
<accession>E3R0P4</accession>
<dbReference type="HOGENOM" id="CLU_2621900_0_0_1"/>
<dbReference type="GeneID" id="24417191"/>
<dbReference type="EMBL" id="GG697466">
    <property type="protein sequence ID" value="EFQ36682.1"/>
    <property type="molecule type" value="Genomic_DNA"/>
</dbReference>
<dbReference type="RefSeq" id="XP_008100702.1">
    <property type="nucleotide sequence ID" value="XM_008102511.1"/>
</dbReference>
<dbReference type="AlphaFoldDB" id="E3R0P4"/>
<proteinExistence type="predicted"/>
<dbReference type="VEuPathDB" id="FungiDB:GLRG_11828"/>
<evidence type="ECO:0000313" key="1">
    <source>
        <dbReference type="EMBL" id="EFQ36682.1"/>
    </source>
</evidence>